<sequence>MAHAAATTSHSWKITTIRVAVHGARRRSARLQPIKAIEWLIRTVAAAIDALPSLDCSFVLPNAASSPPADDAEVSTSETSKSSVLSLTNAPCDNGDAFAEFLHCSNTNGSKPLQQQATLAYYAAAQSAHMAAPISFEMMAMPPHLAFSQEQQQHATVAAFNRGTLRTKPAARSGAGRWRTSG</sequence>
<protein>
    <recommendedName>
        <fullName evidence="3">TCP domain-containing protein</fullName>
    </recommendedName>
</protein>
<name>A0A0E0ELN4_9ORYZ</name>
<evidence type="ECO:0000313" key="2">
    <source>
        <dbReference type="Proteomes" id="UP000008021"/>
    </source>
</evidence>
<accession>A0A0E0ELN4</accession>
<reference evidence="1" key="1">
    <citation type="submission" date="2015-04" db="UniProtKB">
        <authorList>
            <consortium name="EnsemblPlants"/>
        </authorList>
    </citation>
    <scope>IDENTIFICATION</scope>
</reference>
<dbReference type="HOGENOM" id="CLU_1484277_0_0_1"/>
<dbReference type="Proteomes" id="UP000008021">
    <property type="component" value="Chromosome 8"/>
</dbReference>
<keyword evidence="2" id="KW-1185">Reference proteome</keyword>
<dbReference type="eggNOG" id="ENOG502QQFU">
    <property type="taxonomic scope" value="Eukaryota"/>
</dbReference>
<proteinExistence type="predicted"/>
<dbReference type="EnsemblPlants" id="OMERI08G12580.1">
    <property type="protein sequence ID" value="OMERI08G12580.1"/>
    <property type="gene ID" value="OMERI08G12580"/>
</dbReference>
<evidence type="ECO:0008006" key="3">
    <source>
        <dbReference type="Google" id="ProtNLM"/>
    </source>
</evidence>
<reference evidence="1" key="2">
    <citation type="submission" date="2018-05" db="EMBL/GenBank/DDBJ databases">
        <title>OmerRS3 (Oryza meridionalis Reference Sequence Version 3).</title>
        <authorList>
            <person name="Zhang J."/>
            <person name="Kudrna D."/>
            <person name="Lee S."/>
            <person name="Talag J."/>
            <person name="Welchert J."/>
            <person name="Wing R.A."/>
        </authorList>
    </citation>
    <scope>NUCLEOTIDE SEQUENCE [LARGE SCALE GENOMIC DNA]</scope>
    <source>
        <strain evidence="1">cv. OR44</strain>
    </source>
</reference>
<organism evidence="1">
    <name type="scientific">Oryza meridionalis</name>
    <dbReference type="NCBI Taxonomy" id="40149"/>
    <lineage>
        <taxon>Eukaryota</taxon>
        <taxon>Viridiplantae</taxon>
        <taxon>Streptophyta</taxon>
        <taxon>Embryophyta</taxon>
        <taxon>Tracheophyta</taxon>
        <taxon>Spermatophyta</taxon>
        <taxon>Magnoliopsida</taxon>
        <taxon>Liliopsida</taxon>
        <taxon>Poales</taxon>
        <taxon>Poaceae</taxon>
        <taxon>BOP clade</taxon>
        <taxon>Oryzoideae</taxon>
        <taxon>Oryzeae</taxon>
        <taxon>Oryzinae</taxon>
        <taxon>Oryza</taxon>
    </lineage>
</organism>
<dbReference type="Gramene" id="OMERI08G12580.1">
    <property type="protein sequence ID" value="OMERI08G12580.1"/>
    <property type="gene ID" value="OMERI08G12580"/>
</dbReference>
<evidence type="ECO:0000313" key="1">
    <source>
        <dbReference type="EnsemblPlants" id="OMERI08G12580.1"/>
    </source>
</evidence>
<dbReference type="AlphaFoldDB" id="A0A0E0ELN4"/>